<name>A0ABQ9H020_9NEOP</name>
<accession>A0ABQ9H020</accession>
<gene>
    <name evidence="2" type="ORF">PR048_022088</name>
</gene>
<dbReference type="PANTHER" id="PTHR46599:SF3">
    <property type="entry name" value="PIGGYBAC TRANSPOSABLE ELEMENT-DERIVED PROTEIN 4"/>
    <property type="match status" value="1"/>
</dbReference>
<organism evidence="2 3">
    <name type="scientific">Dryococelus australis</name>
    <dbReference type="NCBI Taxonomy" id="614101"/>
    <lineage>
        <taxon>Eukaryota</taxon>
        <taxon>Metazoa</taxon>
        <taxon>Ecdysozoa</taxon>
        <taxon>Arthropoda</taxon>
        <taxon>Hexapoda</taxon>
        <taxon>Insecta</taxon>
        <taxon>Pterygota</taxon>
        <taxon>Neoptera</taxon>
        <taxon>Polyneoptera</taxon>
        <taxon>Phasmatodea</taxon>
        <taxon>Verophasmatodea</taxon>
        <taxon>Anareolatae</taxon>
        <taxon>Phasmatidae</taxon>
        <taxon>Eurycanthinae</taxon>
        <taxon>Dryococelus</taxon>
    </lineage>
</organism>
<dbReference type="EMBL" id="JARBHB010000008">
    <property type="protein sequence ID" value="KAJ8877633.1"/>
    <property type="molecule type" value="Genomic_DNA"/>
</dbReference>
<comment type="caution">
    <text evidence="2">The sequence shown here is derived from an EMBL/GenBank/DDBJ whole genome shotgun (WGS) entry which is preliminary data.</text>
</comment>
<dbReference type="Proteomes" id="UP001159363">
    <property type="component" value="Chromosome 7"/>
</dbReference>
<protein>
    <recommendedName>
        <fullName evidence="1">PiggyBac transposable element-derived protein domain-containing protein</fullName>
    </recommendedName>
</protein>
<keyword evidence="3" id="KW-1185">Reference proteome</keyword>
<sequence>MKKADKPKCWLNKAEGMIVCSWQDTGRVTLLSSVHDNKLTEVRTRAKQTENGYIIVCKPKMVLEYNRNMNGVDCFDQLSLSYCYYHKNRKWYHVLWHFMVEVALMNGKIAFNMSQDTKMSEYNTGTASLRDFWKHILGLDHHQKRRLYLC</sequence>
<dbReference type="PANTHER" id="PTHR46599">
    <property type="entry name" value="PIGGYBAC TRANSPOSABLE ELEMENT-DERIVED PROTEIN 4"/>
    <property type="match status" value="1"/>
</dbReference>
<feature type="domain" description="PiggyBac transposable element-derived protein" evidence="1">
    <location>
        <begin position="15"/>
        <end position="106"/>
    </location>
</feature>
<dbReference type="InterPro" id="IPR029526">
    <property type="entry name" value="PGBD"/>
</dbReference>
<proteinExistence type="predicted"/>
<evidence type="ECO:0000259" key="1">
    <source>
        <dbReference type="Pfam" id="PF13843"/>
    </source>
</evidence>
<reference evidence="2 3" key="1">
    <citation type="submission" date="2023-02" db="EMBL/GenBank/DDBJ databases">
        <title>LHISI_Scaffold_Assembly.</title>
        <authorList>
            <person name="Stuart O.P."/>
            <person name="Cleave R."/>
            <person name="Magrath M.J.L."/>
            <person name="Mikheyev A.S."/>
        </authorList>
    </citation>
    <scope>NUCLEOTIDE SEQUENCE [LARGE SCALE GENOMIC DNA]</scope>
    <source>
        <strain evidence="2">Daus_M_001</strain>
        <tissue evidence="2">Leg muscle</tissue>
    </source>
</reference>
<evidence type="ECO:0000313" key="3">
    <source>
        <dbReference type="Proteomes" id="UP001159363"/>
    </source>
</evidence>
<evidence type="ECO:0000313" key="2">
    <source>
        <dbReference type="EMBL" id="KAJ8877633.1"/>
    </source>
</evidence>
<dbReference type="Pfam" id="PF13843">
    <property type="entry name" value="DDE_Tnp_1_7"/>
    <property type="match status" value="1"/>
</dbReference>